<comment type="caution">
    <text evidence="3">The sequence shown here is derived from an EMBL/GenBank/DDBJ whole genome shotgun (WGS) entry which is preliminary data.</text>
</comment>
<evidence type="ECO:0000313" key="3">
    <source>
        <dbReference type="EMBL" id="CAI5439732.1"/>
    </source>
</evidence>
<evidence type="ECO:0000256" key="1">
    <source>
        <dbReference type="SAM" id="MobiDB-lite"/>
    </source>
</evidence>
<reference evidence="3" key="1">
    <citation type="submission" date="2022-11" db="EMBL/GenBank/DDBJ databases">
        <authorList>
            <person name="Kikuchi T."/>
        </authorList>
    </citation>
    <scope>NUCLEOTIDE SEQUENCE</scope>
    <source>
        <strain evidence="3">PS1010</strain>
    </source>
</reference>
<feature type="compositionally biased region" description="Acidic residues" evidence="1">
    <location>
        <begin position="72"/>
        <end position="82"/>
    </location>
</feature>
<sequence length="565" mass="66141">MISKTILLFLIPITSFAMSPEDCKELFRNEMLSPHWRMKPEMNFELPEDHPCNFESINSSRRKEQIKQEEKEEKDDELNETGDIEPVQVDIREGFVTNAFAIKIAKLFYAQSTDQYSKSQKSIEELSQYFNESVRFAANLCHANRVNLTTFLYFLKLQRRRHEKMLKKEENLVIQNYGENFIIQFYYQVKSKMNFLTEVLYRIHFIPNGNSYLITKIILDGGCEGSKLHEEYEQSDWKSTRKFEKVENPEMFASNFKFILPFNEYTHIRSSLQDVFTKDFEAIVDTNSNFTYNMNEFLDYMTRFNQRYAIYRDKSRTVVMNKIENHLVFRTDAVFHLDKTNNETWQFQVEAIYNIDGKKGWKLNKLFMRPPLAVYANENQITRQRAADYLIDDVYGEIKRVLKPGQTSQFNANLLKHLKMEKVSVCNDFKGQEQGVSMNFHLKDYEPVILLQSIEYGENINFKFVIQYTTFAGLQYHEIAVVFKASYYPKNDIYEVDELHVLCDVKQNAFSRAGSSLGSFFSNAGKTMTNAGKNAIHTFVDVLPFGSSNGADLDDPVDPNDFIAQ</sequence>
<feature type="compositionally biased region" description="Basic and acidic residues" evidence="1">
    <location>
        <begin position="61"/>
        <end position="71"/>
    </location>
</feature>
<keyword evidence="2" id="KW-0732">Signal</keyword>
<dbReference type="AlphaFoldDB" id="A0A9P1MTR2"/>
<gene>
    <name evidence="3" type="ORF">CAMP_LOCUS2369</name>
</gene>
<evidence type="ECO:0000256" key="2">
    <source>
        <dbReference type="SAM" id="SignalP"/>
    </source>
</evidence>
<dbReference type="EMBL" id="CANHGI010000001">
    <property type="protein sequence ID" value="CAI5439732.1"/>
    <property type="molecule type" value="Genomic_DNA"/>
</dbReference>
<feature type="chain" id="PRO_5040446581" evidence="2">
    <location>
        <begin position="18"/>
        <end position="565"/>
    </location>
</feature>
<proteinExistence type="predicted"/>
<protein>
    <submittedName>
        <fullName evidence="3">Uncharacterized protein</fullName>
    </submittedName>
</protein>
<evidence type="ECO:0000313" key="4">
    <source>
        <dbReference type="Proteomes" id="UP001152747"/>
    </source>
</evidence>
<feature type="signal peptide" evidence="2">
    <location>
        <begin position="1"/>
        <end position="17"/>
    </location>
</feature>
<name>A0A9P1MTR2_9PELO</name>
<feature type="region of interest" description="Disordered" evidence="1">
    <location>
        <begin position="51"/>
        <end position="82"/>
    </location>
</feature>
<accession>A0A9P1MTR2</accession>
<dbReference type="Proteomes" id="UP001152747">
    <property type="component" value="Unassembled WGS sequence"/>
</dbReference>
<organism evidence="3 4">
    <name type="scientific">Caenorhabditis angaria</name>
    <dbReference type="NCBI Taxonomy" id="860376"/>
    <lineage>
        <taxon>Eukaryota</taxon>
        <taxon>Metazoa</taxon>
        <taxon>Ecdysozoa</taxon>
        <taxon>Nematoda</taxon>
        <taxon>Chromadorea</taxon>
        <taxon>Rhabditida</taxon>
        <taxon>Rhabditina</taxon>
        <taxon>Rhabditomorpha</taxon>
        <taxon>Rhabditoidea</taxon>
        <taxon>Rhabditidae</taxon>
        <taxon>Peloderinae</taxon>
        <taxon>Caenorhabditis</taxon>
    </lineage>
</organism>
<keyword evidence="4" id="KW-1185">Reference proteome</keyword>